<keyword evidence="2" id="KW-1185">Reference proteome</keyword>
<dbReference type="Proteomes" id="UP001165960">
    <property type="component" value="Unassembled WGS sequence"/>
</dbReference>
<protein>
    <submittedName>
        <fullName evidence="1">Uncharacterized protein</fullName>
    </submittedName>
</protein>
<evidence type="ECO:0000313" key="1">
    <source>
        <dbReference type="EMBL" id="KAJ9067595.1"/>
    </source>
</evidence>
<evidence type="ECO:0000313" key="2">
    <source>
        <dbReference type="Proteomes" id="UP001165960"/>
    </source>
</evidence>
<accession>A0ACC2SZ48</accession>
<reference evidence="1" key="1">
    <citation type="submission" date="2022-04" db="EMBL/GenBank/DDBJ databases">
        <title>Genome of the entomopathogenic fungus Entomophthora muscae.</title>
        <authorList>
            <person name="Elya C."/>
            <person name="Lovett B.R."/>
            <person name="Lee E."/>
            <person name="Macias A.M."/>
            <person name="Hajek A.E."/>
            <person name="De Bivort B.L."/>
            <person name="Kasson M.T."/>
            <person name="De Fine Licht H.H."/>
            <person name="Stajich J.E."/>
        </authorList>
    </citation>
    <scope>NUCLEOTIDE SEQUENCE</scope>
    <source>
        <strain evidence="1">Berkeley</strain>
    </source>
</reference>
<gene>
    <name evidence="1" type="ORF">DSO57_1037487</name>
</gene>
<name>A0ACC2SZ48_9FUNG</name>
<organism evidence="1 2">
    <name type="scientific">Entomophthora muscae</name>
    <dbReference type="NCBI Taxonomy" id="34485"/>
    <lineage>
        <taxon>Eukaryota</taxon>
        <taxon>Fungi</taxon>
        <taxon>Fungi incertae sedis</taxon>
        <taxon>Zoopagomycota</taxon>
        <taxon>Entomophthoromycotina</taxon>
        <taxon>Entomophthoromycetes</taxon>
        <taxon>Entomophthorales</taxon>
        <taxon>Entomophthoraceae</taxon>
        <taxon>Entomophthora</taxon>
    </lineage>
</organism>
<comment type="caution">
    <text evidence="1">The sequence shown here is derived from an EMBL/GenBank/DDBJ whole genome shotgun (WGS) entry which is preliminary data.</text>
</comment>
<proteinExistence type="predicted"/>
<sequence>MKLCRGQGGLKSEVRVAAMAGGAKISWTSIPSPTPACVATEVPSLPASVSHNTQGCSMSRPMTYLTAWINLMAMSNYRHYLPIRSAANPTLLIPAQAIPSVEPCTGLATGPPNVQLQHTNPSALGCWPSAAMLSLFSTPILPRKAGSGLGS</sequence>
<dbReference type="EMBL" id="QTSX02003955">
    <property type="protein sequence ID" value="KAJ9067595.1"/>
    <property type="molecule type" value="Genomic_DNA"/>
</dbReference>